<feature type="domain" description="ABC transporter" evidence="8">
    <location>
        <begin position="252"/>
        <end position="477"/>
    </location>
</feature>
<evidence type="ECO:0000256" key="6">
    <source>
        <dbReference type="ARBA" id="ARBA00022967"/>
    </source>
</evidence>
<keyword evidence="5 9" id="KW-0067">ATP-binding</keyword>
<reference evidence="9" key="2">
    <citation type="journal article" date="2021" name="PeerJ">
        <title>Extensive microbial diversity within the chicken gut microbiome revealed by metagenomics and culture.</title>
        <authorList>
            <person name="Gilroy R."/>
            <person name="Ravi A."/>
            <person name="Getino M."/>
            <person name="Pursley I."/>
            <person name="Horton D.L."/>
            <person name="Alikhan N.F."/>
            <person name="Baker D."/>
            <person name="Gharbi K."/>
            <person name="Hall N."/>
            <person name="Watson M."/>
            <person name="Adriaenssens E.M."/>
            <person name="Foster-Nyarko E."/>
            <person name="Jarju S."/>
            <person name="Secka A."/>
            <person name="Antonio M."/>
            <person name="Oren A."/>
            <person name="Chaudhuri R.R."/>
            <person name="La Ragione R."/>
            <person name="Hildebrand F."/>
            <person name="Pallen M.J."/>
        </authorList>
    </citation>
    <scope>NUCLEOTIDE SEQUENCE</scope>
    <source>
        <strain evidence="9">CHK157-1446</strain>
    </source>
</reference>
<organism evidence="9 10">
    <name type="scientific">Candidatus Faeciplasma gallinarum</name>
    <dbReference type="NCBI Taxonomy" id="2840799"/>
    <lineage>
        <taxon>Bacteria</taxon>
        <taxon>Bacillati</taxon>
        <taxon>Bacillota</taxon>
        <taxon>Clostridia</taxon>
        <taxon>Eubacteriales</taxon>
        <taxon>Oscillospiraceae</taxon>
        <taxon>Oscillospiraceae incertae sedis</taxon>
        <taxon>Candidatus Faeciplasma</taxon>
    </lineage>
</organism>
<evidence type="ECO:0000256" key="5">
    <source>
        <dbReference type="ARBA" id="ARBA00022840"/>
    </source>
</evidence>
<dbReference type="PROSITE" id="PS50893">
    <property type="entry name" value="ABC_TRANSPORTER_2"/>
    <property type="match status" value="2"/>
</dbReference>
<dbReference type="PANTHER" id="PTHR43553">
    <property type="entry name" value="HEAVY METAL TRANSPORTER"/>
    <property type="match status" value="1"/>
</dbReference>
<evidence type="ECO:0000256" key="2">
    <source>
        <dbReference type="ARBA" id="ARBA00022448"/>
    </source>
</evidence>
<evidence type="ECO:0000256" key="7">
    <source>
        <dbReference type="ARBA" id="ARBA00023136"/>
    </source>
</evidence>
<evidence type="ECO:0000256" key="3">
    <source>
        <dbReference type="ARBA" id="ARBA00022475"/>
    </source>
</evidence>
<evidence type="ECO:0000313" key="9">
    <source>
        <dbReference type="EMBL" id="HIS24555.1"/>
    </source>
</evidence>
<dbReference type="GO" id="GO:0016887">
    <property type="term" value="F:ATP hydrolysis activity"/>
    <property type="evidence" value="ECO:0007669"/>
    <property type="project" value="InterPro"/>
</dbReference>
<dbReference type="AlphaFoldDB" id="A0A9D1JIB0"/>
<comment type="caution">
    <text evidence="9">The sequence shown here is derived from an EMBL/GenBank/DDBJ whole genome shotgun (WGS) entry which is preliminary data.</text>
</comment>
<dbReference type="Pfam" id="PF00005">
    <property type="entry name" value="ABC_tran"/>
    <property type="match status" value="2"/>
</dbReference>
<feature type="domain" description="ABC transporter" evidence="8">
    <location>
        <begin position="7"/>
        <end position="242"/>
    </location>
</feature>
<keyword evidence="6" id="KW-1278">Translocase</keyword>
<evidence type="ECO:0000256" key="4">
    <source>
        <dbReference type="ARBA" id="ARBA00022741"/>
    </source>
</evidence>
<protein>
    <submittedName>
        <fullName evidence="9">ABC transporter ATP-binding protein</fullName>
    </submittedName>
</protein>
<keyword evidence="7" id="KW-0472">Membrane</keyword>
<evidence type="ECO:0000313" key="10">
    <source>
        <dbReference type="Proteomes" id="UP000823982"/>
    </source>
</evidence>
<dbReference type="CDD" id="cd03225">
    <property type="entry name" value="ABC_cobalt_CbiO_domain1"/>
    <property type="match status" value="2"/>
</dbReference>
<evidence type="ECO:0000256" key="1">
    <source>
        <dbReference type="ARBA" id="ARBA00005417"/>
    </source>
</evidence>
<reference evidence="9" key="1">
    <citation type="submission" date="2020-10" db="EMBL/GenBank/DDBJ databases">
        <authorList>
            <person name="Gilroy R."/>
        </authorList>
    </citation>
    <scope>NUCLEOTIDE SEQUENCE</scope>
    <source>
        <strain evidence="9">CHK157-1446</strain>
    </source>
</reference>
<dbReference type="Proteomes" id="UP000823982">
    <property type="component" value="Unassembled WGS sequence"/>
</dbReference>
<dbReference type="SUPFAM" id="SSF52540">
    <property type="entry name" value="P-loop containing nucleoside triphosphate hydrolases"/>
    <property type="match status" value="2"/>
</dbReference>
<dbReference type="InterPro" id="IPR003439">
    <property type="entry name" value="ABC_transporter-like_ATP-bd"/>
</dbReference>
<keyword evidence="2" id="KW-0813">Transport</keyword>
<dbReference type="InterPro" id="IPR003593">
    <property type="entry name" value="AAA+_ATPase"/>
</dbReference>
<sequence>MSHAVEVCLRSFTYDGSDQPVLKDTDFYFDYGQVTLLSGLSGCGKSTLLSLINGVIPRMTSGTLDGKVLVDGEDVAGHSMSRISRKVGCVLQNAESQIIHQSAEDEIAFGCENFGIDPKEIDRRIDESCAKLKLKRGMATRTLSGGQKQRLVTASTLAMGANILIFDEPLANLDQQGAQDLLMLLKDLAKRGKAILLVEHRLDVVLPHVDAVWELRDGTARLIEDKNAYLGSQVSVIKDKKDDCLAAGASIIKATHITKQFKDNSVLKDISFELHSGERLLLLGENGCGKSTLLSILARLIKPTDGKIEQFLEPRCGKRANKLWFKTVGVVYQNPNYQLFMSSVADELCFAADDKDYAMYLAERFGLAPLLERHPHSLSEGQKRRVTIAAILAQKPKLLLLDEPTVGQDYAGLQELTAVLNEVHREQKNTMVSITHDFRCASALCDRALWIEGGRILKEGGKSLADEFFKRSQLASQ</sequence>
<comment type="similarity">
    <text evidence="1">Belongs to the ABC transporter superfamily.</text>
</comment>
<evidence type="ECO:0000259" key="8">
    <source>
        <dbReference type="PROSITE" id="PS50893"/>
    </source>
</evidence>
<dbReference type="SMART" id="SM00382">
    <property type="entry name" value="AAA"/>
    <property type="match status" value="2"/>
</dbReference>
<gene>
    <name evidence="9" type="ORF">IAD01_04030</name>
</gene>
<dbReference type="InterPro" id="IPR050095">
    <property type="entry name" value="ECF_ABC_transporter_ATP-bd"/>
</dbReference>
<keyword evidence="3" id="KW-1003">Cell membrane</keyword>
<accession>A0A9D1JIB0</accession>
<name>A0A9D1JIB0_9FIRM</name>
<dbReference type="GO" id="GO:0005524">
    <property type="term" value="F:ATP binding"/>
    <property type="evidence" value="ECO:0007669"/>
    <property type="project" value="UniProtKB-KW"/>
</dbReference>
<dbReference type="GO" id="GO:0042626">
    <property type="term" value="F:ATPase-coupled transmembrane transporter activity"/>
    <property type="evidence" value="ECO:0007669"/>
    <property type="project" value="TreeGrafter"/>
</dbReference>
<dbReference type="Gene3D" id="3.40.50.300">
    <property type="entry name" value="P-loop containing nucleotide triphosphate hydrolases"/>
    <property type="match status" value="2"/>
</dbReference>
<dbReference type="EMBL" id="DVIR01000037">
    <property type="protein sequence ID" value="HIS24555.1"/>
    <property type="molecule type" value="Genomic_DNA"/>
</dbReference>
<dbReference type="InterPro" id="IPR015856">
    <property type="entry name" value="ABC_transpr_CbiO/EcfA_su"/>
</dbReference>
<keyword evidence="4" id="KW-0547">Nucleotide-binding</keyword>
<dbReference type="GO" id="GO:0043190">
    <property type="term" value="C:ATP-binding cassette (ABC) transporter complex"/>
    <property type="evidence" value="ECO:0007669"/>
    <property type="project" value="TreeGrafter"/>
</dbReference>
<dbReference type="InterPro" id="IPR027417">
    <property type="entry name" value="P-loop_NTPase"/>
</dbReference>
<dbReference type="PANTHER" id="PTHR43553:SF24">
    <property type="entry name" value="ENERGY-COUPLING FACTOR TRANSPORTER ATP-BINDING PROTEIN ECFA1"/>
    <property type="match status" value="1"/>
</dbReference>
<proteinExistence type="inferred from homology"/>